<accession>A0A258HBY7</accession>
<dbReference type="GO" id="GO:0006552">
    <property type="term" value="P:L-leucine catabolic process"/>
    <property type="evidence" value="ECO:0007669"/>
    <property type="project" value="TreeGrafter"/>
</dbReference>
<evidence type="ECO:0000313" key="3">
    <source>
        <dbReference type="Proteomes" id="UP000216147"/>
    </source>
</evidence>
<dbReference type="FunFam" id="1.10.540.10:FF:000007">
    <property type="entry name" value="Isovaleryl-CoA dehydrogenase, mitochondrial"/>
    <property type="match status" value="1"/>
</dbReference>
<dbReference type="EMBL" id="NCEQ01000028">
    <property type="protein sequence ID" value="OYX54520.1"/>
    <property type="molecule type" value="Genomic_DNA"/>
</dbReference>
<dbReference type="Proteomes" id="UP000216147">
    <property type="component" value="Unassembled WGS sequence"/>
</dbReference>
<dbReference type="GO" id="GO:0050660">
    <property type="term" value="F:flavin adenine dinucleotide binding"/>
    <property type="evidence" value="ECO:0007669"/>
    <property type="project" value="InterPro"/>
</dbReference>
<comment type="caution">
    <text evidence="2">The sequence shown here is derived from an EMBL/GenBank/DDBJ whole genome shotgun (WGS) entry which is preliminary data.</text>
</comment>
<dbReference type="PANTHER" id="PTHR43884:SF12">
    <property type="entry name" value="ISOVALERYL-COA DEHYDROGENASE, MITOCHONDRIAL-RELATED"/>
    <property type="match status" value="1"/>
</dbReference>
<gene>
    <name evidence="2" type="ORF">B7Y86_16165</name>
</gene>
<dbReference type="AlphaFoldDB" id="A0A258HBY7"/>
<reference evidence="2 3" key="1">
    <citation type="submission" date="2017-03" db="EMBL/GenBank/DDBJ databases">
        <title>Lifting the veil on microbial sulfur biogeochemistry in mining wastewaters.</title>
        <authorList>
            <person name="Kantor R.S."/>
            <person name="Colenbrander Nelson T."/>
            <person name="Marshall S."/>
            <person name="Bennett D."/>
            <person name="Apte S."/>
            <person name="Camacho D."/>
            <person name="Thomas B.C."/>
            <person name="Warren L.A."/>
            <person name="Banfield J.F."/>
        </authorList>
    </citation>
    <scope>NUCLEOTIDE SEQUENCE [LARGE SCALE GENOMIC DNA]</scope>
    <source>
        <strain evidence="2">32-68-21</strain>
    </source>
</reference>
<evidence type="ECO:0000259" key="1">
    <source>
        <dbReference type="Pfam" id="PF02771"/>
    </source>
</evidence>
<dbReference type="PANTHER" id="PTHR43884">
    <property type="entry name" value="ACYL-COA DEHYDROGENASE"/>
    <property type="match status" value="1"/>
</dbReference>
<dbReference type="GO" id="GO:0003995">
    <property type="term" value="F:acyl-CoA dehydrogenase activity"/>
    <property type="evidence" value="ECO:0007669"/>
    <property type="project" value="TreeGrafter"/>
</dbReference>
<feature type="domain" description="Acyl-CoA dehydrogenase/oxidase N-terminal" evidence="1">
    <location>
        <begin position="16"/>
        <end position="107"/>
    </location>
</feature>
<sequence>MSIPNAPQSMEFGLGENADMIRETTARWAADRLAPRAAEIDETNSFARDLWPEMGELGLHGITVPEEDGGLGMGYLEHVVAMEEVSRASASIGLSYGAHSNLCVNQIR</sequence>
<name>A0A258HBY7_9CAUL</name>
<dbReference type="SUPFAM" id="SSF56645">
    <property type="entry name" value="Acyl-CoA dehydrogenase NM domain-like"/>
    <property type="match status" value="1"/>
</dbReference>
<feature type="non-terminal residue" evidence="2">
    <location>
        <position position="108"/>
    </location>
</feature>
<dbReference type="Gene3D" id="1.10.540.10">
    <property type="entry name" value="Acyl-CoA dehydrogenase/oxidase, N-terminal domain"/>
    <property type="match status" value="1"/>
</dbReference>
<protein>
    <submittedName>
        <fullName evidence="2">Acyl-CoA dehydrogenase</fullName>
    </submittedName>
</protein>
<dbReference type="Pfam" id="PF02771">
    <property type="entry name" value="Acyl-CoA_dh_N"/>
    <property type="match status" value="1"/>
</dbReference>
<dbReference type="InterPro" id="IPR013786">
    <property type="entry name" value="AcylCoA_DH/ox_N"/>
</dbReference>
<proteinExistence type="predicted"/>
<dbReference type="InterPro" id="IPR037069">
    <property type="entry name" value="AcylCoA_DH/ox_N_sf"/>
</dbReference>
<evidence type="ECO:0000313" key="2">
    <source>
        <dbReference type="EMBL" id="OYX54520.1"/>
    </source>
</evidence>
<organism evidence="2 3">
    <name type="scientific">Brevundimonas subvibrioides</name>
    <dbReference type="NCBI Taxonomy" id="74313"/>
    <lineage>
        <taxon>Bacteria</taxon>
        <taxon>Pseudomonadati</taxon>
        <taxon>Pseudomonadota</taxon>
        <taxon>Alphaproteobacteria</taxon>
        <taxon>Caulobacterales</taxon>
        <taxon>Caulobacteraceae</taxon>
        <taxon>Brevundimonas</taxon>
    </lineage>
</organism>
<dbReference type="InterPro" id="IPR009100">
    <property type="entry name" value="AcylCoA_DH/oxidase_NM_dom_sf"/>
</dbReference>